<dbReference type="InterPro" id="IPR039555">
    <property type="entry name" value="TraF/TrbB"/>
</dbReference>
<keyword evidence="2" id="KW-1185">Reference proteome</keyword>
<dbReference type="Proteomes" id="UP000294593">
    <property type="component" value="Unassembled WGS sequence"/>
</dbReference>
<accession>A0A4R6QY49</accession>
<evidence type="ECO:0000313" key="1">
    <source>
        <dbReference type="EMBL" id="TDP78169.1"/>
    </source>
</evidence>
<reference evidence="1 2" key="1">
    <citation type="submission" date="2019-03" db="EMBL/GenBank/DDBJ databases">
        <title>Genomic Encyclopedia of Type Strains, Phase IV (KMG-IV): sequencing the most valuable type-strain genomes for metagenomic binning, comparative biology and taxonomic classification.</title>
        <authorList>
            <person name="Goeker M."/>
        </authorList>
    </citation>
    <scope>NUCLEOTIDE SEQUENCE [LARGE SCALE GENOMIC DNA]</scope>
    <source>
        <strain evidence="1 2">DSM 11901</strain>
    </source>
</reference>
<evidence type="ECO:0000313" key="2">
    <source>
        <dbReference type="Proteomes" id="UP000294593"/>
    </source>
</evidence>
<proteinExistence type="predicted"/>
<dbReference type="EMBL" id="SNXW01000027">
    <property type="protein sequence ID" value="TDP78169.1"/>
    <property type="molecule type" value="Genomic_DNA"/>
</dbReference>
<dbReference type="InterPro" id="IPR036249">
    <property type="entry name" value="Thioredoxin-like_sf"/>
</dbReference>
<dbReference type="AlphaFoldDB" id="A0A4R6QY49"/>
<dbReference type="Pfam" id="PF13728">
    <property type="entry name" value="TraF"/>
    <property type="match status" value="1"/>
</dbReference>
<protein>
    <submittedName>
        <fullName evidence="1">F plasmid transfer operon protein TraF</fullName>
    </submittedName>
</protein>
<organism evidence="1 2">
    <name type="scientific">Aquabacterium commune</name>
    <dbReference type="NCBI Taxonomy" id="70586"/>
    <lineage>
        <taxon>Bacteria</taxon>
        <taxon>Pseudomonadati</taxon>
        <taxon>Pseudomonadota</taxon>
        <taxon>Betaproteobacteria</taxon>
        <taxon>Burkholderiales</taxon>
        <taxon>Aquabacterium</taxon>
    </lineage>
</organism>
<name>A0A4R6QY49_9BURK</name>
<dbReference type="Gene3D" id="3.40.30.10">
    <property type="entry name" value="Glutaredoxin"/>
    <property type="match status" value="1"/>
</dbReference>
<comment type="caution">
    <text evidence="1">The sequence shown here is derived from an EMBL/GenBank/DDBJ whole genome shotgun (WGS) entry which is preliminary data.</text>
</comment>
<dbReference type="SUPFAM" id="SSF52833">
    <property type="entry name" value="Thioredoxin-like"/>
    <property type="match status" value="1"/>
</dbReference>
<sequence length="195" mass="22184">MQIAVMEPTEENMKHFLAVWYEVRKKSSDFADIGRTVAWANPQFSRVLDGGRPTNPVAMRVHDQEKTNVAEQRVVSLAKTHGIFFVFRSDCKYCHAFAPILREFQEKYGFKVLPISLDGQGLPEYPDAKQDNGMVARLIADMRLKPGEFRTPFTALVRPEKRELMPLGFGVMSGQELVERIDKVVEVRAAQVAKQ</sequence>
<gene>
    <name evidence="1" type="ORF">EV672_1272</name>
</gene>